<feature type="DNA-binding region" description="OmpR/PhoB-type" evidence="6">
    <location>
        <begin position="1"/>
        <end position="95"/>
    </location>
</feature>
<proteinExistence type="inferred from homology"/>
<dbReference type="InterPro" id="IPR027417">
    <property type="entry name" value="P-loop_NTPase"/>
</dbReference>
<dbReference type="Gene3D" id="3.40.50.300">
    <property type="entry name" value="P-loop containing nucleotide triphosphate hydrolases"/>
    <property type="match status" value="1"/>
</dbReference>
<dbReference type="InterPro" id="IPR011990">
    <property type="entry name" value="TPR-like_helical_dom_sf"/>
</dbReference>
<dbReference type="PROSITE" id="PS51755">
    <property type="entry name" value="OMPR_PHOB"/>
    <property type="match status" value="1"/>
</dbReference>
<dbReference type="KEGG" id="stri:C7M71_002360"/>
<evidence type="ECO:0000256" key="5">
    <source>
        <dbReference type="ARBA" id="ARBA00023163"/>
    </source>
</evidence>
<evidence type="ECO:0000313" key="9">
    <source>
        <dbReference type="Proteomes" id="UP000249340"/>
    </source>
</evidence>
<keyword evidence="2" id="KW-0902">Two-component regulatory system</keyword>
<dbReference type="SMART" id="SM00028">
    <property type="entry name" value="TPR"/>
    <property type="match status" value="5"/>
</dbReference>
<dbReference type="Proteomes" id="UP000249340">
    <property type="component" value="Chromosome"/>
</dbReference>
<feature type="domain" description="OmpR/PhoB-type" evidence="7">
    <location>
        <begin position="1"/>
        <end position="95"/>
    </location>
</feature>
<dbReference type="SMART" id="SM01043">
    <property type="entry name" value="BTAD"/>
    <property type="match status" value="1"/>
</dbReference>
<dbReference type="GO" id="GO:0000160">
    <property type="term" value="P:phosphorelay signal transduction system"/>
    <property type="evidence" value="ECO:0007669"/>
    <property type="project" value="UniProtKB-KW"/>
</dbReference>
<dbReference type="Pfam" id="PF00486">
    <property type="entry name" value="Trans_reg_C"/>
    <property type="match status" value="1"/>
</dbReference>
<organism evidence="8 9">
    <name type="scientific">Peterkaempfera bronchialis</name>
    <dbReference type="NCBI Taxonomy" id="2126346"/>
    <lineage>
        <taxon>Bacteria</taxon>
        <taxon>Bacillati</taxon>
        <taxon>Actinomycetota</taxon>
        <taxon>Actinomycetes</taxon>
        <taxon>Kitasatosporales</taxon>
        <taxon>Streptomycetaceae</taxon>
        <taxon>Peterkaempfera</taxon>
    </lineage>
</organism>
<evidence type="ECO:0000256" key="6">
    <source>
        <dbReference type="PROSITE-ProRule" id="PRU01091"/>
    </source>
</evidence>
<keyword evidence="5" id="KW-0804">Transcription</keyword>
<dbReference type="RefSeq" id="WP_111489285.1">
    <property type="nucleotide sequence ID" value="NZ_CP031264.1"/>
</dbReference>
<dbReference type="CDD" id="cd15831">
    <property type="entry name" value="BTAD"/>
    <property type="match status" value="1"/>
</dbReference>
<name>A0A345SRX8_9ACTN</name>
<dbReference type="Pfam" id="PF03704">
    <property type="entry name" value="BTAD"/>
    <property type="match status" value="1"/>
</dbReference>
<dbReference type="PANTHER" id="PTHR35807:SF1">
    <property type="entry name" value="TRANSCRIPTIONAL REGULATOR REDD"/>
    <property type="match status" value="1"/>
</dbReference>
<dbReference type="SMART" id="SM00862">
    <property type="entry name" value="Trans_reg_C"/>
    <property type="match status" value="1"/>
</dbReference>
<dbReference type="SUPFAM" id="SSF46894">
    <property type="entry name" value="C-terminal effector domain of the bipartite response regulators"/>
    <property type="match status" value="1"/>
</dbReference>
<dbReference type="GO" id="GO:0006355">
    <property type="term" value="P:regulation of DNA-templated transcription"/>
    <property type="evidence" value="ECO:0007669"/>
    <property type="project" value="InterPro"/>
</dbReference>
<evidence type="ECO:0000256" key="1">
    <source>
        <dbReference type="ARBA" id="ARBA00005820"/>
    </source>
</evidence>
<dbReference type="SUPFAM" id="SSF48452">
    <property type="entry name" value="TPR-like"/>
    <property type="match status" value="2"/>
</dbReference>
<dbReference type="Pfam" id="PF13424">
    <property type="entry name" value="TPR_12"/>
    <property type="match status" value="1"/>
</dbReference>
<dbReference type="InterPro" id="IPR005158">
    <property type="entry name" value="BTAD"/>
</dbReference>
<dbReference type="InterPro" id="IPR051677">
    <property type="entry name" value="AfsR-DnrI-RedD_regulator"/>
</dbReference>
<evidence type="ECO:0000259" key="7">
    <source>
        <dbReference type="PROSITE" id="PS51755"/>
    </source>
</evidence>
<evidence type="ECO:0000256" key="2">
    <source>
        <dbReference type="ARBA" id="ARBA00023012"/>
    </source>
</evidence>
<dbReference type="InterPro" id="IPR001867">
    <property type="entry name" value="OmpR/PhoB-type_DNA-bd"/>
</dbReference>
<dbReference type="AlphaFoldDB" id="A0A345SRX8"/>
<dbReference type="InterPro" id="IPR016032">
    <property type="entry name" value="Sig_transdc_resp-reg_C-effctor"/>
</dbReference>
<reference evidence="9" key="1">
    <citation type="submission" date="2018-07" db="EMBL/GenBank/DDBJ databases">
        <title>Streptacidiphilus bronchialis DSM 106435 chromosome.</title>
        <authorList>
            <person name="Batra D."/>
            <person name="Gulvik C.A."/>
        </authorList>
    </citation>
    <scope>NUCLEOTIDE SEQUENCE [LARGE SCALE GENOMIC DNA]</scope>
    <source>
        <strain evidence="9">DSM 106435</strain>
    </source>
</reference>
<evidence type="ECO:0000313" key="8">
    <source>
        <dbReference type="EMBL" id="AXI76483.1"/>
    </source>
</evidence>
<dbReference type="PANTHER" id="PTHR35807">
    <property type="entry name" value="TRANSCRIPTIONAL REGULATOR REDD-RELATED"/>
    <property type="match status" value="1"/>
</dbReference>
<dbReference type="InterPro" id="IPR019734">
    <property type="entry name" value="TPR_rpt"/>
</dbReference>
<dbReference type="EMBL" id="CP031264">
    <property type="protein sequence ID" value="AXI76483.1"/>
    <property type="molecule type" value="Genomic_DNA"/>
</dbReference>
<comment type="similarity">
    <text evidence="1">Belongs to the AfsR/DnrI/RedD regulatory family.</text>
</comment>
<sequence>MAVEFGLLGSIEACIGVEPIDVGHMRQRSVLAVLLVDANRMVSVDQLVDRVWGEHPPQRAQATLYSYISRLRQALAPGAGEVGIDRRSGGYSLVVESSAVDLHCFRELLARARRAEDDCRGAALFEQALGLWRGNAFSALDTPWFNAMRESLHRERLTAELDLGDVQLRLGRHAGLLVGLSTRVEAYPLDERLAGQLMLALYRSGRAADALAHYQSVRRRLAEELGTDPGPELRQLHQQILMADPALITPAPRSVTTAEPVRAPRQLPAPPPMFTGRDAETDVLCKALNPDGARYVRVAAVDGVAGVGKSALAIHVSHRVAERYPDGQLYINLQGAAAAGAVPLTPHEVLVRWLPQFGVPGSEVPVETGAASARWRSLLAGRRLLLVLDDASSAEQVRPLLPAEHGCAVVVTSRSVLSTLDGAEFVHLEPPSEPEAVALLGRLAGEERLACDPAAARAVVGYCERLPLLVRIVAARLASRPGWSVRAIADRLAQEHQRLNELQVGELSVRASLAVSLREAGDEGTRVFALLAVVDATEIDLPLAASLAGLSSTDAEEVLEQLVDARLVDSPEPGYYRMHDVVRLYAREQASLHVAATEREAVRRRVVDHYLSLAGQASRLLDPEEWAAVGAASPIVHPAGFTLADRPTACAWIDFAAPHLPVFMAGLANRPELAADIARCALDAYPALVIRDRWSELIRLSTVGVQAARSSVQPVLEARARNVLGLAYGQTGQFAESLAEFGHALGLWEELGERQQMARASNNLGVLARLRDDLPEAVRCHERSILLFQEAGDSNGQARALTNLGVVHQRLGDHDRAITAHARAAEAFRALGDQYRLGLVLGDLAEAVRLAGRLRESLGRYQDSLRIIREVGNRSGEAQQLWGLAQALYDLGESDAARTHWHAALAIIRDCGDLTDDEVQRILAQPIPEPPAALRRHH</sequence>
<dbReference type="SUPFAM" id="SSF52540">
    <property type="entry name" value="P-loop containing nucleoside triphosphate hydrolases"/>
    <property type="match status" value="1"/>
</dbReference>
<dbReference type="Gene3D" id="1.25.40.10">
    <property type="entry name" value="Tetratricopeptide repeat domain"/>
    <property type="match status" value="2"/>
</dbReference>
<gene>
    <name evidence="8" type="ORF">C7M71_002360</name>
</gene>
<keyword evidence="9" id="KW-1185">Reference proteome</keyword>
<accession>A0A345SRX8</accession>
<evidence type="ECO:0000256" key="3">
    <source>
        <dbReference type="ARBA" id="ARBA00023015"/>
    </source>
</evidence>
<dbReference type="Gene3D" id="1.10.10.10">
    <property type="entry name" value="Winged helix-like DNA-binding domain superfamily/Winged helix DNA-binding domain"/>
    <property type="match status" value="1"/>
</dbReference>
<keyword evidence="4 6" id="KW-0238">DNA-binding</keyword>
<dbReference type="OrthoDB" id="581105at2"/>
<dbReference type="InterPro" id="IPR036388">
    <property type="entry name" value="WH-like_DNA-bd_sf"/>
</dbReference>
<keyword evidence="3" id="KW-0805">Transcription regulation</keyword>
<dbReference type="GO" id="GO:0003677">
    <property type="term" value="F:DNA binding"/>
    <property type="evidence" value="ECO:0007669"/>
    <property type="project" value="UniProtKB-UniRule"/>
</dbReference>
<dbReference type="PRINTS" id="PR00364">
    <property type="entry name" value="DISEASERSIST"/>
</dbReference>
<evidence type="ECO:0000256" key="4">
    <source>
        <dbReference type="ARBA" id="ARBA00023125"/>
    </source>
</evidence>
<dbReference type="GO" id="GO:0043531">
    <property type="term" value="F:ADP binding"/>
    <property type="evidence" value="ECO:0007669"/>
    <property type="project" value="InterPro"/>
</dbReference>
<protein>
    <submittedName>
        <fullName evidence="8">SARP family transcriptional regulator</fullName>
    </submittedName>
</protein>